<dbReference type="NCBIfam" id="NF045890">
    <property type="entry name" value="conj_pls20_p028"/>
    <property type="match status" value="1"/>
</dbReference>
<feature type="transmembrane region" description="Helical" evidence="2">
    <location>
        <begin position="419"/>
        <end position="438"/>
    </location>
</feature>
<evidence type="ECO:0000256" key="2">
    <source>
        <dbReference type="SAM" id="Phobius"/>
    </source>
</evidence>
<dbReference type="OrthoDB" id="2330132at2"/>
<gene>
    <name evidence="4" type="ORF">C0J00_08475</name>
</gene>
<proteinExistence type="predicted"/>
<evidence type="ECO:0000256" key="1">
    <source>
        <dbReference type="SAM" id="MobiDB-lite"/>
    </source>
</evidence>
<reference evidence="4 5" key="2">
    <citation type="submission" date="2018-02" db="EMBL/GenBank/DDBJ databases">
        <title>Whole genome sequencing analysis of Streptococcus pluranimalium isolated from cattle infected mastitis in China.</title>
        <authorList>
            <person name="Zhang J.-R."/>
            <person name="Hu G.-Z."/>
        </authorList>
    </citation>
    <scope>NUCLEOTIDE SEQUENCE [LARGE SCALE GENOMIC DNA]</scope>
    <source>
        <strain evidence="4 5">TH11417</strain>
    </source>
</reference>
<feature type="domain" description="DUF8208" evidence="3">
    <location>
        <begin position="56"/>
        <end position="464"/>
    </location>
</feature>
<sequence>MTYDTYSDLVNALEKGFLDINGKTNGNITGENAEKMASFYRYWSNYLEPTPAFLSFLAYIPGGIAKALYSITASLEHVFNNMFKLSGLFGYLGDNNTVIGQFFYWFQVIGTTLFSLILVVSAITGVFTKPVKYKGVITNFLLVTMVTAVLPLALTTVSSVMAQDAMNIQTISSEDPEGSKHYSSLAIQPMKNNVVDLKVLIDNDFSTELFHLDDYGYIKPPKEGSTPVNQITDSPDKRDTTNFATRIDFGATYGASNSGLLKDMEDQYKKKFGVNGIKGLFLHKLNTNQDGVETITEHRIVGELNAFEPVYLRYKVNWMGMFMQYVILIVLLIAMAIKLVKSVFDIIIQAMISPLQGYSSLSSSKKYKELLRTMGGALAGIFFEVVIMRVVLEICRDLPTLSVSAVTKLSGGFFNGLNMWEQCLAACIVYIGVFLAAMQGVSMIERWLGVSTGHSDTAQQLLGAMMMGNAFASGAGSLGHAAMGLGGIGMNVASKVPGAVATGSKVLGNSLAATGGGIRGAVNAARDQGAWNAAKGGVSNMVDLAEVMGKGAVGKAKDFAGDVADNLGQKDQAAHDAVYKGLKNDAVPPRPGFNDEGEFSLNPSGQYGGENLFSDDSGMFENADSGPSGGGITDPTATPTEPVGEAFNGVSEPTLPSREALQPTENPQLPNVTHEASSKSKEAKSSKRNFQQSMQQMNHMNQQMQHAGQRMQGQSHIRGAENDDNEE</sequence>
<dbReference type="KEGG" id="splr:C0J00_08475"/>
<feature type="compositionally biased region" description="Basic and acidic residues" evidence="1">
    <location>
        <begin position="676"/>
        <end position="685"/>
    </location>
</feature>
<organism evidence="4 5">
    <name type="scientific">Streptococcus pluranimalium</name>
    <dbReference type="NCBI Taxonomy" id="82348"/>
    <lineage>
        <taxon>Bacteria</taxon>
        <taxon>Bacillati</taxon>
        <taxon>Bacillota</taxon>
        <taxon>Bacilli</taxon>
        <taxon>Lactobacillales</taxon>
        <taxon>Streptococcaceae</taxon>
        <taxon>Streptococcus</taxon>
    </lineage>
</organism>
<feature type="transmembrane region" description="Helical" evidence="2">
    <location>
        <begin position="102"/>
        <end position="128"/>
    </location>
</feature>
<feature type="compositionally biased region" description="Low complexity" evidence="1">
    <location>
        <begin position="691"/>
        <end position="706"/>
    </location>
</feature>
<dbReference type="InterPro" id="IPR058521">
    <property type="entry name" value="DUF8208"/>
</dbReference>
<name>A0A2L0D5L4_9STRE</name>
<reference evidence="4 5" key="1">
    <citation type="submission" date="2017-12" db="EMBL/GenBank/DDBJ databases">
        <authorList>
            <person name="Hurst M.R.H."/>
        </authorList>
    </citation>
    <scope>NUCLEOTIDE SEQUENCE [LARGE SCALE GENOMIC DNA]</scope>
    <source>
        <strain evidence="4 5">TH11417</strain>
    </source>
</reference>
<dbReference type="AlphaFoldDB" id="A0A2L0D5L4"/>
<dbReference type="EMBL" id="CP025536">
    <property type="protein sequence ID" value="AUW97133.1"/>
    <property type="molecule type" value="Genomic_DNA"/>
</dbReference>
<evidence type="ECO:0000259" key="3">
    <source>
        <dbReference type="Pfam" id="PF26635"/>
    </source>
</evidence>
<feature type="region of interest" description="Disordered" evidence="1">
    <location>
        <begin position="585"/>
        <end position="727"/>
    </location>
</feature>
<feature type="transmembrane region" description="Helical" evidence="2">
    <location>
        <begin position="370"/>
        <end position="392"/>
    </location>
</feature>
<keyword evidence="2" id="KW-0812">Transmembrane</keyword>
<evidence type="ECO:0000313" key="5">
    <source>
        <dbReference type="Proteomes" id="UP000238956"/>
    </source>
</evidence>
<protein>
    <recommendedName>
        <fullName evidence="3">DUF8208 domain-containing protein</fullName>
    </recommendedName>
</protein>
<dbReference type="GeneID" id="98393938"/>
<keyword evidence="2" id="KW-1133">Transmembrane helix</keyword>
<feature type="transmembrane region" description="Helical" evidence="2">
    <location>
        <begin position="318"/>
        <end position="337"/>
    </location>
</feature>
<keyword evidence="5" id="KW-1185">Reference proteome</keyword>
<dbReference type="RefSeq" id="WP_104968450.1">
    <property type="nucleotide sequence ID" value="NZ_CP025536.1"/>
</dbReference>
<dbReference type="Proteomes" id="UP000238956">
    <property type="component" value="Chromosome"/>
</dbReference>
<dbReference type="Pfam" id="PF26635">
    <property type="entry name" value="DUF8208"/>
    <property type="match status" value="1"/>
</dbReference>
<evidence type="ECO:0000313" key="4">
    <source>
        <dbReference type="EMBL" id="AUW97133.1"/>
    </source>
</evidence>
<dbReference type="InterPro" id="IPR058066">
    <property type="entry name" value="pXO2-14_N"/>
</dbReference>
<feature type="transmembrane region" description="Helical" evidence="2">
    <location>
        <begin position="140"/>
        <end position="162"/>
    </location>
</feature>
<keyword evidence="2" id="KW-0472">Membrane</keyword>
<accession>A0A2L0D5L4</accession>